<dbReference type="NCBIfam" id="TIGR02607">
    <property type="entry name" value="antidote_HigA"/>
    <property type="match status" value="1"/>
</dbReference>
<dbReference type="PANTHER" id="PTHR36924">
    <property type="entry name" value="ANTITOXIN HIGA-1"/>
    <property type="match status" value="1"/>
</dbReference>
<dbReference type="EMBL" id="JAANIU010004850">
    <property type="protein sequence ID" value="KAG1551995.1"/>
    <property type="molecule type" value="Genomic_DNA"/>
</dbReference>
<evidence type="ECO:0000256" key="1">
    <source>
        <dbReference type="ARBA" id="ARBA00023125"/>
    </source>
</evidence>
<dbReference type="GO" id="GO:0003677">
    <property type="term" value="F:DNA binding"/>
    <property type="evidence" value="ECO:0007669"/>
    <property type="project" value="UniProtKB-KW"/>
</dbReference>
<reference evidence="2 3" key="1">
    <citation type="journal article" date="2020" name="Microb. Genom.">
        <title>Genetic diversity of clinical and environmental Mucorales isolates obtained from an investigation of mucormycosis cases among solid organ transplant recipients.</title>
        <authorList>
            <person name="Nguyen M.H."/>
            <person name="Kaul D."/>
            <person name="Muto C."/>
            <person name="Cheng S.J."/>
            <person name="Richter R.A."/>
            <person name="Bruno V.M."/>
            <person name="Liu G."/>
            <person name="Beyhan S."/>
            <person name="Sundermann A.J."/>
            <person name="Mounaud S."/>
            <person name="Pasculle A.W."/>
            <person name="Nierman W.C."/>
            <person name="Driscoll E."/>
            <person name="Cumbie R."/>
            <person name="Clancy C.J."/>
            <person name="Dupont C.L."/>
        </authorList>
    </citation>
    <scope>NUCLEOTIDE SEQUENCE [LARGE SCALE GENOMIC DNA]</scope>
    <source>
        <strain evidence="2 3">GL24</strain>
    </source>
</reference>
<proteinExistence type="predicted"/>
<comment type="caution">
    <text evidence="2">The sequence shown here is derived from an EMBL/GenBank/DDBJ whole genome shotgun (WGS) entry which is preliminary data.</text>
</comment>
<accession>A0A9P7CGB4</accession>
<dbReference type="Proteomes" id="UP000740926">
    <property type="component" value="Unassembled WGS sequence"/>
</dbReference>
<sequence>MNGATFQAFVPIMRGGCGACFTSWTKPSVLETWACLEIACILCAEAIAATGLMSISALAQHLGYSRGQLSTIINGHAGISADLAFRLELAGLGNARMWLAMQAAYDLWQVEHREHPPIARLHLEDSVRIGQ</sequence>
<dbReference type="InterPro" id="IPR013430">
    <property type="entry name" value="Toxin_antidote_HigA"/>
</dbReference>
<evidence type="ECO:0008006" key="4">
    <source>
        <dbReference type="Google" id="ProtNLM"/>
    </source>
</evidence>
<gene>
    <name evidence="2" type="ORF">G6F50_013135</name>
</gene>
<keyword evidence="1" id="KW-0238">DNA-binding</keyword>
<organism evidence="2 3">
    <name type="scientific">Rhizopus delemar</name>
    <dbReference type="NCBI Taxonomy" id="936053"/>
    <lineage>
        <taxon>Eukaryota</taxon>
        <taxon>Fungi</taxon>
        <taxon>Fungi incertae sedis</taxon>
        <taxon>Mucoromycota</taxon>
        <taxon>Mucoromycotina</taxon>
        <taxon>Mucoromycetes</taxon>
        <taxon>Mucorales</taxon>
        <taxon>Mucorineae</taxon>
        <taxon>Rhizopodaceae</taxon>
        <taxon>Rhizopus</taxon>
    </lineage>
</organism>
<dbReference type="InterPro" id="IPR010982">
    <property type="entry name" value="Lambda_DNA-bd_dom_sf"/>
</dbReference>
<dbReference type="PANTHER" id="PTHR36924:SF1">
    <property type="entry name" value="ANTITOXIN HIGA-1"/>
    <property type="match status" value="1"/>
</dbReference>
<protein>
    <recommendedName>
        <fullName evidence="4">HigA family addiction module antidote protein</fullName>
    </recommendedName>
</protein>
<evidence type="ECO:0000313" key="2">
    <source>
        <dbReference type="EMBL" id="KAG1551995.1"/>
    </source>
</evidence>
<keyword evidence="3" id="KW-1185">Reference proteome</keyword>
<name>A0A9P7CGB4_9FUNG</name>
<dbReference type="AlphaFoldDB" id="A0A9P7CGB4"/>
<dbReference type="SUPFAM" id="SSF47413">
    <property type="entry name" value="lambda repressor-like DNA-binding domains"/>
    <property type="match status" value="1"/>
</dbReference>
<evidence type="ECO:0000313" key="3">
    <source>
        <dbReference type="Proteomes" id="UP000740926"/>
    </source>
</evidence>
<dbReference type="Gene3D" id="1.10.260.40">
    <property type="entry name" value="lambda repressor-like DNA-binding domains"/>
    <property type="match status" value="1"/>
</dbReference>